<evidence type="ECO:0000259" key="5">
    <source>
        <dbReference type="Pfam" id="PF06803"/>
    </source>
</evidence>
<evidence type="ECO:0000256" key="2">
    <source>
        <dbReference type="ARBA" id="ARBA00022692"/>
    </source>
</evidence>
<proteinExistence type="predicted"/>
<keyword evidence="4" id="KW-0472">Membrane</keyword>
<accession>A0A1S1V9B7</accession>
<feature type="domain" description="DUF1232" evidence="5">
    <location>
        <begin position="54"/>
        <end position="90"/>
    </location>
</feature>
<comment type="caution">
    <text evidence="6">The sequence shown here is derived from an EMBL/GenBank/DDBJ whole genome shotgun (WGS) entry which is preliminary data.</text>
</comment>
<dbReference type="AlphaFoldDB" id="A0A1S1V9B7"/>
<evidence type="ECO:0000256" key="1">
    <source>
        <dbReference type="ARBA" id="ARBA00004127"/>
    </source>
</evidence>
<dbReference type="GO" id="GO:0012505">
    <property type="term" value="C:endomembrane system"/>
    <property type="evidence" value="ECO:0007669"/>
    <property type="project" value="UniProtKB-SubCell"/>
</dbReference>
<organism evidence="6 7">
    <name type="scientific">Andreesenia angusta</name>
    <dbReference type="NCBI Taxonomy" id="39480"/>
    <lineage>
        <taxon>Bacteria</taxon>
        <taxon>Bacillati</taxon>
        <taxon>Bacillota</taxon>
        <taxon>Tissierellia</taxon>
        <taxon>Tissierellales</taxon>
        <taxon>Gottschalkiaceae</taxon>
        <taxon>Andreesenia</taxon>
    </lineage>
</organism>
<evidence type="ECO:0000313" key="6">
    <source>
        <dbReference type="EMBL" id="OHW62717.1"/>
    </source>
</evidence>
<keyword evidence="7" id="KW-1185">Reference proteome</keyword>
<protein>
    <recommendedName>
        <fullName evidence="5">DUF1232 domain-containing protein</fullName>
    </recommendedName>
</protein>
<evidence type="ECO:0000313" key="7">
    <source>
        <dbReference type="Proteomes" id="UP000180254"/>
    </source>
</evidence>
<keyword evidence="2" id="KW-0812">Transmembrane</keyword>
<dbReference type="Proteomes" id="UP000180254">
    <property type="component" value="Unassembled WGS sequence"/>
</dbReference>
<dbReference type="InterPro" id="IPR010652">
    <property type="entry name" value="DUF1232"/>
</dbReference>
<sequence>MEGDFEMEELRKSEEYVRGGIWSKLKRTASKVPFVADAVALYFCALDTKTPIHAKVTALSALAYFITPVDGVMDAVPLLGYGDDAGAIALALSALGKHITDEHRQKTEEWLSGAELKKAQTLSLRFFTLWKTPASLRFSLNR</sequence>
<reference evidence="6 7" key="1">
    <citation type="submission" date="2016-09" db="EMBL/GenBank/DDBJ databases">
        <title>Genome sequence of Eubacterium angustum.</title>
        <authorList>
            <person name="Poehlein A."/>
            <person name="Daniel R."/>
        </authorList>
    </citation>
    <scope>NUCLEOTIDE SEQUENCE [LARGE SCALE GENOMIC DNA]</scope>
    <source>
        <strain evidence="6 7">DSM 1989</strain>
    </source>
</reference>
<evidence type="ECO:0000256" key="4">
    <source>
        <dbReference type="ARBA" id="ARBA00023136"/>
    </source>
</evidence>
<comment type="subcellular location">
    <subcellularLocation>
        <location evidence="1">Endomembrane system</location>
        <topology evidence="1">Multi-pass membrane protein</topology>
    </subcellularLocation>
</comment>
<name>A0A1S1V9B7_9FIRM</name>
<gene>
    <name evidence="6" type="ORF">EUAN_05010</name>
</gene>
<evidence type="ECO:0000256" key="3">
    <source>
        <dbReference type="ARBA" id="ARBA00022989"/>
    </source>
</evidence>
<keyword evidence="3" id="KW-1133">Transmembrane helix</keyword>
<dbReference type="Pfam" id="PF06803">
    <property type="entry name" value="DUF1232"/>
    <property type="match status" value="1"/>
</dbReference>
<dbReference type="EMBL" id="MKIE01000002">
    <property type="protein sequence ID" value="OHW62717.1"/>
    <property type="molecule type" value="Genomic_DNA"/>
</dbReference>
<dbReference type="STRING" id="39480.EUAN_05010"/>
<dbReference type="OrthoDB" id="9793277at2"/>